<dbReference type="GO" id="GO:0004477">
    <property type="term" value="F:methenyltetrahydrofolate cyclohydrolase activity"/>
    <property type="evidence" value="ECO:0007669"/>
    <property type="project" value="UniProtKB-EC"/>
</dbReference>
<evidence type="ECO:0000259" key="9">
    <source>
        <dbReference type="Pfam" id="PF00763"/>
    </source>
</evidence>
<dbReference type="EMBL" id="LR881469">
    <property type="protein sequence ID" value="CAD5326720.1"/>
    <property type="molecule type" value="Genomic_DNA"/>
</dbReference>
<evidence type="ECO:0000256" key="1">
    <source>
        <dbReference type="ARBA" id="ARBA00004777"/>
    </source>
</evidence>
<dbReference type="PRINTS" id="PR00085">
    <property type="entry name" value="THFDHDRGNASE"/>
</dbReference>
<dbReference type="FunFam" id="3.40.50.10860:FF:000001">
    <property type="entry name" value="Bifunctional protein FolD"/>
    <property type="match status" value="1"/>
</dbReference>
<dbReference type="PANTHER" id="PTHR48099:SF5">
    <property type="entry name" value="C-1-TETRAHYDROFOLATE SYNTHASE, CYTOPLASMIC"/>
    <property type="match status" value="1"/>
</dbReference>
<dbReference type="InterPro" id="IPR046346">
    <property type="entry name" value="Aminoacid_DH-like_N_sf"/>
</dbReference>
<keyword evidence="5" id="KW-0560">Oxidoreductase</keyword>
<dbReference type="Proteomes" id="UP000516314">
    <property type="component" value="Chromosome 4"/>
</dbReference>
<keyword evidence="3" id="KW-0378">Hydrolase</keyword>
<evidence type="ECO:0000259" key="10">
    <source>
        <dbReference type="Pfam" id="PF02882"/>
    </source>
</evidence>
<evidence type="ECO:0000256" key="8">
    <source>
        <dbReference type="ARBA" id="ARBA00061364"/>
    </source>
</evidence>
<accession>A0A7G2EZ10</accession>
<evidence type="ECO:0000256" key="2">
    <source>
        <dbReference type="ARBA" id="ARBA00022563"/>
    </source>
</evidence>
<evidence type="ECO:0000256" key="5">
    <source>
        <dbReference type="ARBA" id="ARBA00023002"/>
    </source>
</evidence>
<protein>
    <submittedName>
        <fullName evidence="11">(thale cress) hypothetical protein</fullName>
    </submittedName>
</protein>
<dbReference type="Pfam" id="PF00763">
    <property type="entry name" value="THF_DHG_CYH"/>
    <property type="match status" value="1"/>
</dbReference>
<dbReference type="Gene3D" id="3.40.50.10860">
    <property type="entry name" value="Leucine Dehydrogenase, chain A, domain 1"/>
    <property type="match status" value="1"/>
</dbReference>
<evidence type="ECO:0000256" key="4">
    <source>
        <dbReference type="ARBA" id="ARBA00022857"/>
    </source>
</evidence>
<dbReference type="GO" id="GO:0005737">
    <property type="term" value="C:cytoplasm"/>
    <property type="evidence" value="ECO:0007669"/>
    <property type="project" value="UniProtKB-ARBA"/>
</dbReference>
<dbReference type="CDD" id="cd01080">
    <property type="entry name" value="NAD_bind_m-THF_DH_Cyclohyd"/>
    <property type="match status" value="1"/>
</dbReference>
<dbReference type="GO" id="GO:0004488">
    <property type="term" value="F:methylenetetrahydrofolate dehydrogenase (NADP+) activity"/>
    <property type="evidence" value="ECO:0007669"/>
    <property type="project" value="InterPro"/>
</dbReference>
<dbReference type="InterPro" id="IPR036291">
    <property type="entry name" value="NAD(P)-bd_dom_sf"/>
</dbReference>
<dbReference type="SUPFAM" id="SSF53223">
    <property type="entry name" value="Aminoacid dehydrogenase-like, N-terminal domain"/>
    <property type="match status" value="1"/>
</dbReference>
<reference evidence="11 12" key="1">
    <citation type="submission" date="2020-09" db="EMBL/GenBank/DDBJ databases">
        <authorList>
            <person name="Ashkenazy H."/>
        </authorList>
    </citation>
    <scope>NUCLEOTIDE SEQUENCE [LARGE SCALE GENOMIC DNA]</scope>
    <source>
        <strain evidence="12">cv. Cdm-0</strain>
    </source>
</reference>
<keyword evidence="6" id="KW-0511">Multifunctional enzyme</keyword>
<dbReference type="Pfam" id="PF02882">
    <property type="entry name" value="THF_DHG_CYH_C"/>
    <property type="match status" value="1"/>
</dbReference>
<evidence type="ECO:0000256" key="6">
    <source>
        <dbReference type="ARBA" id="ARBA00023268"/>
    </source>
</evidence>
<dbReference type="InterPro" id="IPR020631">
    <property type="entry name" value="THF_DH/CycHdrlase_NAD-bd_dom"/>
</dbReference>
<dbReference type="PANTHER" id="PTHR48099">
    <property type="entry name" value="C-1-TETRAHYDROFOLATE SYNTHASE, CYTOPLASMIC-RELATED"/>
    <property type="match status" value="1"/>
</dbReference>
<evidence type="ECO:0000256" key="3">
    <source>
        <dbReference type="ARBA" id="ARBA00022801"/>
    </source>
</evidence>
<proteinExistence type="inferred from homology"/>
<dbReference type="SUPFAM" id="SSF51735">
    <property type="entry name" value="NAD(P)-binding Rossmann-fold domains"/>
    <property type="match status" value="1"/>
</dbReference>
<evidence type="ECO:0000313" key="12">
    <source>
        <dbReference type="Proteomes" id="UP000516314"/>
    </source>
</evidence>
<comment type="similarity">
    <text evidence="8">Belongs to the tetrahydrofolate dehydrogenase/cyclohydrolase family.</text>
</comment>
<evidence type="ECO:0000256" key="7">
    <source>
        <dbReference type="ARBA" id="ARBA00036357"/>
    </source>
</evidence>
<comment type="pathway">
    <text evidence="1">One-carbon metabolism; tetrahydrofolate interconversion.</text>
</comment>
<comment type="catalytic activity">
    <reaction evidence="7">
        <text>(6R)-5,10-methenyltetrahydrofolate + H2O = (6R)-10-formyltetrahydrofolate + H(+)</text>
        <dbReference type="Rhea" id="RHEA:23700"/>
        <dbReference type="ChEBI" id="CHEBI:15377"/>
        <dbReference type="ChEBI" id="CHEBI:15378"/>
        <dbReference type="ChEBI" id="CHEBI:57455"/>
        <dbReference type="ChEBI" id="CHEBI:195366"/>
        <dbReference type="EC" id="3.5.4.9"/>
    </reaction>
</comment>
<dbReference type="Gene3D" id="3.40.50.720">
    <property type="entry name" value="NAD(P)-binding Rossmann-like Domain"/>
    <property type="match status" value="1"/>
</dbReference>
<dbReference type="GO" id="GO:0006730">
    <property type="term" value="P:one-carbon metabolic process"/>
    <property type="evidence" value="ECO:0007669"/>
    <property type="project" value="UniProtKB-KW"/>
</dbReference>
<organism evidence="11 12">
    <name type="scientific">Arabidopsis thaliana</name>
    <name type="common">Mouse-ear cress</name>
    <dbReference type="NCBI Taxonomy" id="3702"/>
    <lineage>
        <taxon>Eukaryota</taxon>
        <taxon>Viridiplantae</taxon>
        <taxon>Streptophyta</taxon>
        <taxon>Embryophyta</taxon>
        <taxon>Tracheophyta</taxon>
        <taxon>Spermatophyta</taxon>
        <taxon>Magnoliopsida</taxon>
        <taxon>eudicotyledons</taxon>
        <taxon>Gunneridae</taxon>
        <taxon>Pentapetalae</taxon>
        <taxon>rosids</taxon>
        <taxon>malvids</taxon>
        <taxon>Brassicales</taxon>
        <taxon>Brassicaceae</taxon>
        <taxon>Camelineae</taxon>
        <taxon>Arabidopsis</taxon>
    </lineage>
</organism>
<keyword evidence="4" id="KW-0521">NADP</keyword>
<dbReference type="AlphaFoldDB" id="A0A7G2EZ10"/>
<sequence length="333" mass="36416">MASMMFTDCSSSTTSRLIHLYNRNGVFLPRPSVSQFSLRTTASTWRCTLSIRSSSSPSAIVIDGKAEAKKIRDDIKIEVSRMKESIGVVPGLAVVLVGKNKESATYVRNKKIACESVGIKSVQVRLAEESSEEEVLKYVSEFNGDPSVHGVLVQLPLPSHMDEQNILNAVSIEKDVDGFHPLNIGRLAMQGREPLFVPCNDDSFFNMPFFLVRTTFFIDVYFLNVTVSIIHSRTMNPEELTRQADILISAVGKPNMVRGSWIKPGAVLIDVGIKPVEDPSAAGGERLVGDICYVEASKIASAITPVPGDVGPMTIAMLLSNTLTSAKRIHNFQ</sequence>
<keyword evidence="2" id="KW-0554">One-carbon metabolism</keyword>
<gene>
    <name evidence="11" type="ORF">AT9943_LOCUS14466</name>
</gene>
<feature type="domain" description="Tetrahydrofolate dehydrogenase/cyclohydrolase NAD(P)-binding" evidence="10">
    <location>
        <begin position="224"/>
        <end position="328"/>
    </location>
</feature>
<feature type="domain" description="Tetrahydrofolate dehydrogenase/cyclohydrolase catalytic" evidence="9">
    <location>
        <begin position="62"/>
        <end position="177"/>
    </location>
</feature>
<dbReference type="HAMAP" id="MF_01576">
    <property type="entry name" value="THF_DHG_CYH"/>
    <property type="match status" value="1"/>
</dbReference>
<evidence type="ECO:0000313" key="11">
    <source>
        <dbReference type="EMBL" id="CAD5326720.1"/>
    </source>
</evidence>
<name>A0A7G2EZ10_ARATH</name>
<dbReference type="InterPro" id="IPR000672">
    <property type="entry name" value="THF_DH/CycHdrlase"/>
</dbReference>
<dbReference type="InterPro" id="IPR020630">
    <property type="entry name" value="THF_DH/CycHdrlase_cat_dom"/>
</dbReference>